<dbReference type="Gene3D" id="2.60.120.260">
    <property type="entry name" value="Galactose-binding domain-like"/>
    <property type="match status" value="3"/>
</dbReference>
<accession>K1QRH0</accession>
<dbReference type="InterPro" id="IPR000421">
    <property type="entry name" value="FA58C"/>
</dbReference>
<feature type="domain" description="F5/8 type C" evidence="1">
    <location>
        <begin position="18"/>
        <end position="171"/>
    </location>
</feature>
<dbReference type="PROSITE" id="PS01285">
    <property type="entry name" value="FA58C_1"/>
    <property type="match status" value="2"/>
</dbReference>
<dbReference type="CDD" id="cd00057">
    <property type="entry name" value="FA58C"/>
    <property type="match status" value="2"/>
</dbReference>
<sequence length="546" mass="62003">MTFVVLTSFPLKRTPAVCVTNGPLGMITGSIQDWQITASSTYPHEWDKKCAEKYARVYLPNKYGWCAKYKSSSEWLKVDLGVAARVTGVMTQGRGDGKEWVTSFKVSYSMDDYNELYVTDQYSNHRVFEGNTDAYSVKHTYLDRPIIARYIKFHTVHWHRHPSMRVEILGCQLCKESIGLPPYGRITTSSNGKNKRKDSCQPEDGNILSKKGWCAKRNNVNQWLQIDVGPPTLITGVMTKGRGDSKKKHWVTRFKISYSNDTQRWYQYKDAHSVDPRPQNPWLWNPLFNRTTAQLIPDIYTDDGLLFGGNNDKDTVRVHYINSPFVARFIRFHPLEWNGKISMRAGLLGCPHTAGNCGESFMRVNDDTPCVENLAYKKEAWINGKNPKKRHVSPKIDRGHPDKAVDGKIDFDLHACTILDNLYGDTPVWTVDLGAKTSVSGIIIYTWQESEGQMVKEGTAMKDYLNNLDRLVIYVDNKSKAEDASSVSGNMCGYVSKLNGALLSHKIHVQCVRPQKGRYVLVEAWGSHNSWSRLFSAVLCEVLVYA</sequence>
<evidence type="ECO:0000313" key="2">
    <source>
        <dbReference type="EMBL" id="EKC24096.1"/>
    </source>
</evidence>
<dbReference type="SMART" id="SM00231">
    <property type="entry name" value="FA58C"/>
    <property type="match status" value="2"/>
</dbReference>
<gene>
    <name evidence="2" type="ORF">CGI_10015187</name>
</gene>
<protein>
    <submittedName>
        <fullName evidence="2">Lactadherin</fullName>
    </submittedName>
</protein>
<dbReference type="InterPro" id="IPR008979">
    <property type="entry name" value="Galactose-bd-like_sf"/>
</dbReference>
<dbReference type="PANTHER" id="PTHR24543">
    <property type="entry name" value="MULTICOPPER OXIDASE-RELATED"/>
    <property type="match status" value="1"/>
</dbReference>
<dbReference type="AlphaFoldDB" id="K1QRH0"/>
<evidence type="ECO:0000259" key="1">
    <source>
        <dbReference type="PROSITE" id="PS50022"/>
    </source>
</evidence>
<dbReference type="EMBL" id="JH817517">
    <property type="protein sequence ID" value="EKC24096.1"/>
    <property type="molecule type" value="Genomic_DNA"/>
</dbReference>
<reference evidence="2" key="1">
    <citation type="journal article" date="2012" name="Nature">
        <title>The oyster genome reveals stress adaptation and complexity of shell formation.</title>
        <authorList>
            <person name="Zhang G."/>
            <person name="Fang X."/>
            <person name="Guo X."/>
            <person name="Li L."/>
            <person name="Luo R."/>
            <person name="Xu F."/>
            <person name="Yang P."/>
            <person name="Zhang L."/>
            <person name="Wang X."/>
            <person name="Qi H."/>
            <person name="Xiong Z."/>
            <person name="Que H."/>
            <person name="Xie Y."/>
            <person name="Holland P.W."/>
            <person name="Paps J."/>
            <person name="Zhu Y."/>
            <person name="Wu F."/>
            <person name="Chen Y."/>
            <person name="Wang J."/>
            <person name="Peng C."/>
            <person name="Meng J."/>
            <person name="Yang L."/>
            <person name="Liu J."/>
            <person name="Wen B."/>
            <person name="Zhang N."/>
            <person name="Huang Z."/>
            <person name="Zhu Q."/>
            <person name="Feng Y."/>
            <person name="Mount A."/>
            <person name="Hedgecock D."/>
            <person name="Xu Z."/>
            <person name="Liu Y."/>
            <person name="Domazet-Loso T."/>
            <person name="Du Y."/>
            <person name="Sun X."/>
            <person name="Zhang S."/>
            <person name="Liu B."/>
            <person name="Cheng P."/>
            <person name="Jiang X."/>
            <person name="Li J."/>
            <person name="Fan D."/>
            <person name="Wang W."/>
            <person name="Fu W."/>
            <person name="Wang T."/>
            <person name="Wang B."/>
            <person name="Zhang J."/>
            <person name="Peng Z."/>
            <person name="Li Y."/>
            <person name="Li N."/>
            <person name="Wang J."/>
            <person name="Chen M."/>
            <person name="He Y."/>
            <person name="Tan F."/>
            <person name="Song X."/>
            <person name="Zheng Q."/>
            <person name="Huang R."/>
            <person name="Yang H."/>
            <person name="Du X."/>
            <person name="Chen L."/>
            <person name="Yang M."/>
            <person name="Gaffney P.M."/>
            <person name="Wang S."/>
            <person name="Luo L."/>
            <person name="She Z."/>
            <person name="Ming Y."/>
            <person name="Huang W."/>
            <person name="Zhang S."/>
            <person name="Huang B."/>
            <person name="Zhang Y."/>
            <person name="Qu T."/>
            <person name="Ni P."/>
            <person name="Miao G."/>
            <person name="Wang J."/>
            <person name="Wang Q."/>
            <person name="Steinberg C.E."/>
            <person name="Wang H."/>
            <person name="Li N."/>
            <person name="Qian L."/>
            <person name="Zhang G."/>
            <person name="Li Y."/>
            <person name="Yang H."/>
            <person name="Liu X."/>
            <person name="Wang J."/>
            <person name="Yin Y."/>
            <person name="Wang J."/>
        </authorList>
    </citation>
    <scope>NUCLEOTIDE SEQUENCE [LARGE SCALE GENOMIC DNA]</scope>
    <source>
        <strain evidence="2">05x7-T-G4-1.051#20</strain>
    </source>
</reference>
<proteinExistence type="predicted"/>
<name>K1QRH0_MAGGI</name>
<dbReference type="PROSITE" id="PS50022">
    <property type="entry name" value="FA58C_3"/>
    <property type="match status" value="2"/>
</dbReference>
<dbReference type="Pfam" id="PF00754">
    <property type="entry name" value="F5_F8_type_C"/>
    <property type="match status" value="2"/>
</dbReference>
<dbReference type="HOGENOM" id="CLU_473478_0_0_1"/>
<dbReference type="PANTHER" id="PTHR24543:SF334">
    <property type="entry name" value="F5_8 TYPE C DOMAIN-CONTAINING PROTEIN"/>
    <property type="match status" value="1"/>
</dbReference>
<dbReference type="InParanoid" id="K1QRH0"/>
<dbReference type="PROSITE" id="PS01286">
    <property type="entry name" value="FA58C_2"/>
    <property type="match status" value="1"/>
</dbReference>
<organism evidence="2">
    <name type="scientific">Magallana gigas</name>
    <name type="common">Pacific oyster</name>
    <name type="synonym">Crassostrea gigas</name>
    <dbReference type="NCBI Taxonomy" id="29159"/>
    <lineage>
        <taxon>Eukaryota</taxon>
        <taxon>Metazoa</taxon>
        <taxon>Spiralia</taxon>
        <taxon>Lophotrochozoa</taxon>
        <taxon>Mollusca</taxon>
        <taxon>Bivalvia</taxon>
        <taxon>Autobranchia</taxon>
        <taxon>Pteriomorphia</taxon>
        <taxon>Ostreida</taxon>
        <taxon>Ostreoidea</taxon>
        <taxon>Ostreidae</taxon>
        <taxon>Magallana</taxon>
    </lineage>
</organism>
<dbReference type="SUPFAM" id="SSF49785">
    <property type="entry name" value="Galactose-binding domain-like"/>
    <property type="match status" value="3"/>
</dbReference>
<feature type="domain" description="F5/8 type C" evidence="1">
    <location>
        <begin position="174"/>
        <end position="350"/>
    </location>
</feature>